<reference evidence="2 3" key="1">
    <citation type="submission" date="2016-01" db="EMBL/GenBank/DDBJ databases">
        <title>Annotation of Pseudomonas oryzihabitans USDA-ARS-USMARC-56511.</title>
        <authorList>
            <person name="Harhay G.P."/>
            <person name="Harhay D.M."/>
            <person name="Smith T.P.L."/>
            <person name="Bono J.L."/>
            <person name="Heaton M.P."/>
            <person name="Clawson M.L."/>
            <person name="Chitko-Mckown C.G."/>
            <person name="Capik S.F."/>
            <person name="DeDonder K.D."/>
            <person name="Apley M.D."/>
            <person name="Lubbers B.V."/>
            <person name="White B.J."/>
            <person name="Larson R.L."/>
        </authorList>
    </citation>
    <scope>NUCLEOTIDE SEQUENCE [LARGE SCALE GENOMIC DNA]</scope>
    <source>
        <strain evidence="2 3">USDA-ARS-USMARC-56511</strain>
    </source>
</reference>
<evidence type="ECO:0000313" key="3">
    <source>
        <dbReference type="Proteomes" id="UP000064137"/>
    </source>
</evidence>
<sequence length="88" mass="9629">MIPIVPPVGVTPPNQLDPAPLRPPVAPVAPVESAAQTGQTPLEDEATLDREARRRRRRREALRQGLGAERAQVLEEPEQVGVQVDLRV</sequence>
<evidence type="ECO:0000313" key="2">
    <source>
        <dbReference type="EMBL" id="ALZ85296.1"/>
    </source>
</evidence>
<dbReference type="AlphaFoldDB" id="A0A0U4VPZ5"/>
<dbReference type="EMBL" id="CP013987">
    <property type="protein sequence ID" value="ALZ85296.1"/>
    <property type="molecule type" value="Genomic_DNA"/>
</dbReference>
<protein>
    <submittedName>
        <fullName evidence="2">Uncharacterized protein</fullName>
    </submittedName>
</protein>
<gene>
    <name evidence="2" type="ORF">APT59_14240</name>
</gene>
<feature type="compositionally biased region" description="Pro residues" evidence="1">
    <location>
        <begin position="1"/>
        <end position="10"/>
    </location>
</feature>
<dbReference type="Proteomes" id="UP000064137">
    <property type="component" value="Chromosome"/>
</dbReference>
<accession>A0A0U4VPZ5</accession>
<evidence type="ECO:0000256" key="1">
    <source>
        <dbReference type="SAM" id="MobiDB-lite"/>
    </source>
</evidence>
<name>A0A0U4VPZ5_9PSED</name>
<dbReference type="KEGG" id="por:APT59_14240"/>
<dbReference type="RefSeq" id="WP_059315461.1">
    <property type="nucleotide sequence ID" value="NZ_CP013987.1"/>
</dbReference>
<organism evidence="2 3">
    <name type="scientific">Pseudomonas oryzihabitans</name>
    <dbReference type="NCBI Taxonomy" id="47885"/>
    <lineage>
        <taxon>Bacteria</taxon>
        <taxon>Pseudomonadati</taxon>
        <taxon>Pseudomonadota</taxon>
        <taxon>Gammaproteobacteria</taxon>
        <taxon>Pseudomonadales</taxon>
        <taxon>Pseudomonadaceae</taxon>
        <taxon>Pseudomonas</taxon>
    </lineage>
</organism>
<feature type="region of interest" description="Disordered" evidence="1">
    <location>
        <begin position="1"/>
        <end position="68"/>
    </location>
</feature>
<proteinExistence type="predicted"/>